<keyword evidence="2" id="KW-0472">Membrane</keyword>
<reference evidence="3 4" key="1">
    <citation type="submission" date="2016-09" db="EMBL/GenBank/DDBJ databases">
        <title>Draft genome sequence for the type strain of Desulfuribacillus alkaliarsenatis AHT28, an obligately anaerobic, sulfidogenic bacterium isolated from Russian soda lake sediments.</title>
        <authorList>
            <person name="Abin C.A."/>
            <person name="Hollibaugh J.T."/>
        </authorList>
    </citation>
    <scope>NUCLEOTIDE SEQUENCE [LARGE SCALE GENOMIC DNA]</scope>
    <source>
        <strain evidence="3 4">AHT28</strain>
    </source>
</reference>
<dbReference type="STRING" id="766136.BHF68_02900"/>
<name>A0A1E5G607_9FIRM</name>
<dbReference type="EMBL" id="MIJE01000001">
    <property type="protein sequence ID" value="OEF98628.1"/>
    <property type="molecule type" value="Genomic_DNA"/>
</dbReference>
<proteinExistence type="predicted"/>
<protein>
    <submittedName>
        <fullName evidence="3">Uncharacterized protein</fullName>
    </submittedName>
</protein>
<feature type="compositionally biased region" description="Basic and acidic residues" evidence="1">
    <location>
        <begin position="67"/>
        <end position="78"/>
    </location>
</feature>
<dbReference type="OrthoDB" id="9865949at2"/>
<feature type="region of interest" description="Disordered" evidence="1">
    <location>
        <begin position="67"/>
        <end position="101"/>
    </location>
</feature>
<gene>
    <name evidence="3" type="ORF">BHF68_02900</name>
</gene>
<keyword evidence="4" id="KW-1185">Reference proteome</keyword>
<keyword evidence="2" id="KW-0812">Transmembrane</keyword>
<dbReference type="RefSeq" id="WP_069642120.1">
    <property type="nucleotide sequence ID" value="NZ_MIJE01000001.1"/>
</dbReference>
<evidence type="ECO:0000313" key="3">
    <source>
        <dbReference type="EMBL" id="OEF98628.1"/>
    </source>
</evidence>
<feature type="compositionally biased region" description="Basic and acidic residues" evidence="1">
    <location>
        <begin position="91"/>
        <end position="101"/>
    </location>
</feature>
<feature type="transmembrane region" description="Helical" evidence="2">
    <location>
        <begin position="32"/>
        <end position="50"/>
    </location>
</feature>
<evidence type="ECO:0000256" key="1">
    <source>
        <dbReference type="SAM" id="MobiDB-lite"/>
    </source>
</evidence>
<evidence type="ECO:0000256" key="2">
    <source>
        <dbReference type="SAM" id="Phobius"/>
    </source>
</evidence>
<accession>A0A1E5G607</accession>
<sequence length="151" mass="17308">MKFKLILSLGAFLLTFIVSINSNILFTSIKRGIFALVIFYILASILEKILEREMKLFTETNNKIVKEDNNQELGKQERGSQQNSDSEIDEKDGKLGLKEEKIENGKEDLEFQTLDYDKIDSIKTKSGDIDVDNMDPETIAKILRNLEDDDK</sequence>
<dbReference type="Proteomes" id="UP000094296">
    <property type="component" value="Unassembled WGS sequence"/>
</dbReference>
<dbReference type="AlphaFoldDB" id="A0A1E5G607"/>
<comment type="caution">
    <text evidence="3">The sequence shown here is derived from an EMBL/GenBank/DDBJ whole genome shotgun (WGS) entry which is preliminary data.</text>
</comment>
<evidence type="ECO:0000313" key="4">
    <source>
        <dbReference type="Proteomes" id="UP000094296"/>
    </source>
</evidence>
<keyword evidence="2" id="KW-1133">Transmembrane helix</keyword>
<organism evidence="3 4">
    <name type="scientific">Desulfuribacillus alkaliarsenatis</name>
    <dbReference type="NCBI Taxonomy" id="766136"/>
    <lineage>
        <taxon>Bacteria</taxon>
        <taxon>Bacillati</taxon>
        <taxon>Bacillota</taxon>
        <taxon>Desulfuribacillia</taxon>
        <taxon>Desulfuribacillales</taxon>
        <taxon>Desulfuribacillaceae</taxon>
        <taxon>Desulfuribacillus</taxon>
    </lineage>
</organism>